<keyword evidence="2" id="KW-0560">Oxidoreductase</keyword>
<dbReference type="SUPFAM" id="SSF51735">
    <property type="entry name" value="NAD(P)-binding Rossmann-fold domains"/>
    <property type="match status" value="1"/>
</dbReference>
<dbReference type="GO" id="GO:0016491">
    <property type="term" value="F:oxidoreductase activity"/>
    <property type="evidence" value="ECO:0007669"/>
    <property type="project" value="UniProtKB-KW"/>
</dbReference>
<dbReference type="AlphaFoldDB" id="A0A6A6C3V1"/>
<organism evidence="3 4">
    <name type="scientific">Zasmidium cellare ATCC 36951</name>
    <dbReference type="NCBI Taxonomy" id="1080233"/>
    <lineage>
        <taxon>Eukaryota</taxon>
        <taxon>Fungi</taxon>
        <taxon>Dikarya</taxon>
        <taxon>Ascomycota</taxon>
        <taxon>Pezizomycotina</taxon>
        <taxon>Dothideomycetes</taxon>
        <taxon>Dothideomycetidae</taxon>
        <taxon>Mycosphaerellales</taxon>
        <taxon>Mycosphaerellaceae</taxon>
        <taxon>Zasmidium</taxon>
    </lineage>
</organism>
<dbReference type="Gene3D" id="3.40.50.720">
    <property type="entry name" value="NAD(P)-binding Rossmann-like Domain"/>
    <property type="match status" value="1"/>
</dbReference>
<evidence type="ECO:0000313" key="3">
    <source>
        <dbReference type="EMBL" id="KAF2160860.1"/>
    </source>
</evidence>
<name>A0A6A6C3V1_ZASCE</name>
<dbReference type="InterPro" id="IPR036291">
    <property type="entry name" value="NAD(P)-bd_dom_sf"/>
</dbReference>
<reference evidence="3" key="1">
    <citation type="journal article" date="2020" name="Stud. Mycol.">
        <title>101 Dothideomycetes genomes: a test case for predicting lifestyles and emergence of pathogens.</title>
        <authorList>
            <person name="Haridas S."/>
            <person name="Albert R."/>
            <person name="Binder M."/>
            <person name="Bloem J."/>
            <person name="Labutti K."/>
            <person name="Salamov A."/>
            <person name="Andreopoulos B."/>
            <person name="Baker S."/>
            <person name="Barry K."/>
            <person name="Bills G."/>
            <person name="Bluhm B."/>
            <person name="Cannon C."/>
            <person name="Castanera R."/>
            <person name="Culley D."/>
            <person name="Daum C."/>
            <person name="Ezra D."/>
            <person name="Gonzalez J."/>
            <person name="Henrissat B."/>
            <person name="Kuo A."/>
            <person name="Liang C."/>
            <person name="Lipzen A."/>
            <person name="Lutzoni F."/>
            <person name="Magnuson J."/>
            <person name="Mondo S."/>
            <person name="Nolan M."/>
            <person name="Ohm R."/>
            <person name="Pangilinan J."/>
            <person name="Park H.-J."/>
            <person name="Ramirez L."/>
            <person name="Alfaro M."/>
            <person name="Sun H."/>
            <person name="Tritt A."/>
            <person name="Yoshinaga Y."/>
            <person name="Zwiers L.-H."/>
            <person name="Turgeon B."/>
            <person name="Goodwin S."/>
            <person name="Spatafora J."/>
            <person name="Crous P."/>
            <person name="Grigoriev I."/>
        </authorList>
    </citation>
    <scope>NUCLEOTIDE SEQUENCE</scope>
    <source>
        <strain evidence="3">ATCC 36951</strain>
    </source>
</reference>
<dbReference type="InterPro" id="IPR002347">
    <property type="entry name" value="SDR_fam"/>
</dbReference>
<dbReference type="Proteomes" id="UP000799537">
    <property type="component" value="Unassembled WGS sequence"/>
</dbReference>
<comment type="similarity">
    <text evidence="1">Belongs to the short-chain dehydrogenases/reductases (SDR) family.</text>
</comment>
<protein>
    <submittedName>
        <fullName evidence="3">Uncharacterized protein</fullName>
    </submittedName>
</protein>
<keyword evidence="4" id="KW-1185">Reference proteome</keyword>
<dbReference type="Pfam" id="PF00106">
    <property type="entry name" value="adh_short"/>
    <property type="match status" value="1"/>
</dbReference>
<dbReference type="EMBL" id="ML993623">
    <property type="protein sequence ID" value="KAF2160860.1"/>
    <property type="molecule type" value="Genomic_DNA"/>
</dbReference>
<dbReference type="RefSeq" id="XP_033661749.1">
    <property type="nucleotide sequence ID" value="XM_033809161.1"/>
</dbReference>
<evidence type="ECO:0000313" key="4">
    <source>
        <dbReference type="Proteomes" id="UP000799537"/>
    </source>
</evidence>
<dbReference type="GeneID" id="54562433"/>
<dbReference type="PANTHER" id="PTHR24320:SF283">
    <property type="entry name" value="RETINOL DEHYDROGENASE 11"/>
    <property type="match status" value="1"/>
</dbReference>
<evidence type="ECO:0000256" key="1">
    <source>
        <dbReference type="ARBA" id="ARBA00006484"/>
    </source>
</evidence>
<proteinExistence type="inferred from homology"/>
<gene>
    <name evidence="3" type="ORF">M409DRAFT_28740</name>
</gene>
<dbReference type="PRINTS" id="PR00081">
    <property type="entry name" value="GDHRDH"/>
</dbReference>
<evidence type="ECO:0000256" key="2">
    <source>
        <dbReference type="ARBA" id="ARBA00023002"/>
    </source>
</evidence>
<dbReference type="OrthoDB" id="191139at2759"/>
<accession>A0A6A6C3V1</accession>
<dbReference type="PANTHER" id="PTHR24320">
    <property type="entry name" value="RETINOL DEHYDROGENASE"/>
    <property type="match status" value="1"/>
</dbReference>
<sequence>MTSNPHYGPETTGTEVAQRFSAEIKGSTVLITGISPNSLGETLALTIANHSPAHLILASRTGSKLQEVERKLKPSSETRITLLPLDLASQVSIRDAVERLERLITHIDVLINNAGVVSSTRQETAEGLELTFGTNHIGHFLLTSLLVPKLLASNSPRVVNVSSLGYKLSPFRFHDYNFLGKDVPPEELPPKGLPRSFTPSGEKGREYVTFCAYGQSKTANVLHVVGLRRRFGMRAYAVHPGTIWTDLPRSLSERDYKIIEGSPVWKNHDQGIATTLAAAFDPMLKDAREGVFLSDCQFEDVLPYAKDSELAERLWKLSESLVGGQSKL</sequence>